<name>A0ABT5JS59_9SPHN</name>
<sequence length="417" mass="43931">MTILASSTTGHEGLIDITVPLMGRSWQRERIAFGAGAPQGTDHIRIDLEQAAAPVLAMTGANRIALAYDPAAPEAARPALLAAASQGGWPIAGDTQSLALLTLAERISASDIPVLLEGPTGTGKEVLARFVHHLSPRRDGPFVAVNCAAMPEAMLEALLFGHKKGAFTGAAEAGEGLFRAADKGTLLLDEIGELPLALQAKLLRALQEGEVLPLGATRPLRVDVRVVACTNRHLAAEVEAGRFREDLLYRLNVFPLRIPALRDRPGDIAPLAFGMLLRHAAVPGRPGWIAPCALALLESHAWPGNVRELENVIRRAILLSGEGPSITAEHIVFDQAVRPVSETPVLAPQPQSRSLSDVAFASEAQAILAALASHDGNRSATARSLGISERTLRYRLASMRASGMMAAATANVAGACA</sequence>
<dbReference type="PROSITE" id="PS00676">
    <property type="entry name" value="SIGMA54_INTERACT_2"/>
    <property type="match status" value="1"/>
</dbReference>
<evidence type="ECO:0000313" key="10">
    <source>
        <dbReference type="Proteomes" id="UP001216558"/>
    </source>
</evidence>
<keyword evidence="7" id="KW-0804">Transcription</keyword>
<evidence type="ECO:0000259" key="8">
    <source>
        <dbReference type="PROSITE" id="PS50045"/>
    </source>
</evidence>
<dbReference type="Proteomes" id="UP001216558">
    <property type="component" value="Unassembled WGS sequence"/>
</dbReference>
<dbReference type="EMBL" id="JAQQXQ010000011">
    <property type="protein sequence ID" value="MDC8755596.1"/>
    <property type="molecule type" value="Genomic_DNA"/>
</dbReference>
<reference evidence="9 10" key="1">
    <citation type="submission" date="2022-10" db="EMBL/GenBank/DDBJ databases">
        <title>Erythrobacter sp. sf7 Genome sequencing.</title>
        <authorList>
            <person name="Park S."/>
        </authorList>
    </citation>
    <scope>NUCLEOTIDE SEQUENCE [LARGE SCALE GENOMIC DNA]</scope>
    <source>
        <strain evidence="10">sf7</strain>
    </source>
</reference>
<dbReference type="PROSITE" id="PS50045">
    <property type="entry name" value="SIGMA54_INTERACT_4"/>
    <property type="match status" value="1"/>
</dbReference>
<dbReference type="Gene3D" id="1.10.8.60">
    <property type="match status" value="1"/>
</dbReference>
<keyword evidence="6" id="KW-0010">Activator</keyword>
<evidence type="ECO:0000256" key="4">
    <source>
        <dbReference type="ARBA" id="ARBA00023015"/>
    </source>
</evidence>
<dbReference type="PRINTS" id="PR01590">
    <property type="entry name" value="HTHFIS"/>
</dbReference>
<evidence type="ECO:0000256" key="7">
    <source>
        <dbReference type="ARBA" id="ARBA00023163"/>
    </source>
</evidence>
<gene>
    <name evidence="9" type="ORF">OIK40_13180</name>
</gene>
<dbReference type="SUPFAM" id="SSF46689">
    <property type="entry name" value="Homeodomain-like"/>
    <property type="match status" value="1"/>
</dbReference>
<dbReference type="InterPro" id="IPR025944">
    <property type="entry name" value="Sigma_54_int_dom_CS"/>
</dbReference>
<dbReference type="PROSITE" id="PS00688">
    <property type="entry name" value="SIGMA54_INTERACT_3"/>
    <property type="match status" value="1"/>
</dbReference>
<dbReference type="InterPro" id="IPR027417">
    <property type="entry name" value="P-loop_NTPase"/>
</dbReference>
<keyword evidence="10" id="KW-1185">Reference proteome</keyword>
<keyword evidence="4" id="KW-0805">Transcription regulation</keyword>
<accession>A0ABT5JS59</accession>
<dbReference type="RefSeq" id="WP_273678804.1">
    <property type="nucleotide sequence ID" value="NZ_JAQQXQ010000011.1"/>
</dbReference>
<evidence type="ECO:0000256" key="3">
    <source>
        <dbReference type="ARBA" id="ARBA00023012"/>
    </source>
</evidence>
<dbReference type="PANTHER" id="PTHR32071">
    <property type="entry name" value="TRANSCRIPTIONAL REGULATORY PROTEIN"/>
    <property type="match status" value="1"/>
</dbReference>
<organism evidence="9 10">
    <name type="scientific">Erythrobacter fulvus</name>
    <dbReference type="NCBI Taxonomy" id="2987523"/>
    <lineage>
        <taxon>Bacteria</taxon>
        <taxon>Pseudomonadati</taxon>
        <taxon>Pseudomonadota</taxon>
        <taxon>Alphaproteobacteria</taxon>
        <taxon>Sphingomonadales</taxon>
        <taxon>Erythrobacteraceae</taxon>
        <taxon>Erythrobacter/Porphyrobacter group</taxon>
        <taxon>Erythrobacter</taxon>
    </lineage>
</organism>
<dbReference type="InterPro" id="IPR025943">
    <property type="entry name" value="Sigma_54_int_dom_ATP-bd_2"/>
</dbReference>
<keyword evidence="5" id="KW-0238">DNA-binding</keyword>
<keyword evidence="2" id="KW-0067">ATP-binding</keyword>
<dbReference type="Pfam" id="PF00158">
    <property type="entry name" value="Sigma54_activat"/>
    <property type="match status" value="1"/>
</dbReference>
<dbReference type="SUPFAM" id="SSF52540">
    <property type="entry name" value="P-loop containing nucleoside triphosphate hydrolases"/>
    <property type="match status" value="1"/>
</dbReference>
<dbReference type="InterPro" id="IPR003593">
    <property type="entry name" value="AAA+_ATPase"/>
</dbReference>
<dbReference type="Pfam" id="PF02954">
    <property type="entry name" value="HTH_8"/>
    <property type="match status" value="1"/>
</dbReference>
<evidence type="ECO:0000256" key="6">
    <source>
        <dbReference type="ARBA" id="ARBA00023159"/>
    </source>
</evidence>
<evidence type="ECO:0000256" key="1">
    <source>
        <dbReference type="ARBA" id="ARBA00022741"/>
    </source>
</evidence>
<evidence type="ECO:0000313" key="9">
    <source>
        <dbReference type="EMBL" id="MDC8755596.1"/>
    </source>
</evidence>
<dbReference type="Pfam" id="PF25601">
    <property type="entry name" value="AAA_lid_14"/>
    <property type="match status" value="1"/>
</dbReference>
<keyword evidence="1" id="KW-0547">Nucleotide-binding</keyword>
<dbReference type="Gene3D" id="3.40.50.300">
    <property type="entry name" value="P-loop containing nucleotide triphosphate hydrolases"/>
    <property type="match status" value="1"/>
</dbReference>
<dbReference type="PANTHER" id="PTHR32071:SF21">
    <property type="entry name" value="TRANSCRIPTIONAL REGULATORY PROTEIN FLGR"/>
    <property type="match status" value="1"/>
</dbReference>
<dbReference type="InterPro" id="IPR058031">
    <property type="entry name" value="AAA_lid_NorR"/>
</dbReference>
<keyword evidence="3" id="KW-0902">Two-component regulatory system</keyword>
<protein>
    <submittedName>
        <fullName evidence="9">Sigma 54-interacting transcriptional regulator</fullName>
    </submittedName>
</protein>
<dbReference type="InterPro" id="IPR002078">
    <property type="entry name" value="Sigma_54_int"/>
</dbReference>
<comment type="caution">
    <text evidence="9">The sequence shown here is derived from an EMBL/GenBank/DDBJ whole genome shotgun (WGS) entry which is preliminary data.</text>
</comment>
<dbReference type="CDD" id="cd00009">
    <property type="entry name" value="AAA"/>
    <property type="match status" value="1"/>
</dbReference>
<dbReference type="Gene3D" id="1.10.10.60">
    <property type="entry name" value="Homeodomain-like"/>
    <property type="match status" value="1"/>
</dbReference>
<dbReference type="SMART" id="SM00382">
    <property type="entry name" value="AAA"/>
    <property type="match status" value="1"/>
</dbReference>
<dbReference type="InterPro" id="IPR009057">
    <property type="entry name" value="Homeodomain-like_sf"/>
</dbReference>
<dbReference type="InterPro" id="IPR002197">
    <property type="entry name" value="HTH_Fis"/>
</dbReference>
<feature type="domain" description="Sigma-54 factor interaction" evidence="8">
    <location>
        <begin position="90"/>
        <end position="318"/>
    </location>
</feature>
<proteinExistence type="predicted"/>
<evidence type="ECO:0000256" key="5">
    <source>
        <dbReference type="ARBA" id="ARBA00023125"/>
    </source>
</evidence>
<evidence type="ECO:0000256" key="2">
    <source>
        <dbReference type="ARBA" id="ARBA00022840"/>
    </source>
</evidence>